<dbReference type="AlphaFoldDB" id="A0A699WRF9"/>
<organism evidence="1">
    <name type="scientific">Tanacetum cinerariifolium</name>
    <name type="common">Dalmatian daisy</name>
    <name type="synonym">Chrysanthemum cinerariifolium</name>
    <dbReference type="NCBI Taxonomy" id="118510"/>
    <lineage>
        <taxon>Eukaryota</taxon>
        <taxon>Viridiplantae</taxon>
        <taxon>Streptophyta</taxon>
        <taxon>Embryophyta</taxon>
        <taxon>Tracheophyta</taxon>
        <taxon>Spermatophyta</taxon>
        <taxon>Magnoliopsida</taxon>
        <taxon>eudicotyledons</taxon>
        <taxon>Gunneridae</taxon>
        <taxon>Pentapetalae</taxon>
        <taxon>asterids</taxon>
        <taxon>campanulids</taxon>
        <taxon>Asterales</taxon>
        <taxon>Asteraceae</taxon>
        <taxon>Asteroideae</taxon>
        <taxon>Anthemideae</taxon>
        <taxon>Anthemidinae</taxon>
        <taxon>Tanacetum</taxon>
    </lineage>
</organism>
<comment type="caution">
    <text evidence="1">The sequence shown here is derived from an EMBL/GenBank/DDBJ whole genome shotgun (WGS) entry which is preliminary data.</text>
</comment>
<proteinExistence type="predicted"/>
<dbReference type="EMBL" id="BKCJ011755997">
    <property type="protein sequence ID" value="GFD50322.1"/>
    <property type="molecule type" value="Genomic_DNA"/>
</dbReference>
<gene>
    <name evidence="1" type="ORF">Tci_922291</name>
</gene>
<evidence type="ECO:0000313" key="1">
    <source>
        <dbReference type="EMBL" id="GFD50322.1"/>
    </source>
</evidence>
<protein>
    <submittedName>
        <fullName evidence="1">Uncharacterized protein</fullName>
    </submittedName>
</protein>
<reference evidence="1" key="1">
    <citation type="journal article" date="2019" name="Sci. Rep.">
        <title>Draft genome of Tanacetum cinerariifolium, the natural source of mosquito coil.</title>
        <authorList>
            <person name="Yamashiro T."/>
            <person name="Shiraishi A."/>
            <person name="Satake H."/>
            <person name="Nakayama K."/>
        </authorList>
    </citation>
    <scope>NUCLEOTIDE SEQUENCE</scope>
</reference>
<accession>A0A699WRF9</accession>
<name>A0A699WRF9_TANCI</name>
<sequence length="44" mass="4647">HLNSTCVTRVAPRPAQFCMSKEASCALCSLLESGAAVPDCTLQH</sequence>
<feature type="non-terminal residue" evidence="1">
    <location>
        <position position="1"/>
    </location>
</feature>